<dbReference type="Gene3D" id="1.25.40.10">
    <property type="entry name" value="Tetratricopeptide repeat domain"/>
    <property type="match status" value="3"/>
</dbReference>
<evidence type="ECO:0000259" key="11">
    <source>
        <dbReference type="Pfam" id="PF13401"/>
    </source>
</evidence>
<evidence type="ECO:0000313" key="12">
    <source>
        <dbReference type="EMBL" id="KAG2487434.1"/>
    </source>
</evidence>
<reference evidence="12" key="1">
    <citation type="journal article" date="2020" name="bioRxiv">
        <title>Comparative genomics of Chlamydomonas.</title>
        <authorList>
            <person name="Craig R.J."/>
            <person name="Hasan A.R."/>
            <person name="Ness R.W."/>
            <person name="Keightley P.D."/>
        </authorList>
    </citation>
    <scope>NUCLEOTIDE SEQUENCE</scope>
    <source>
        <strain evidence="12">CCAP 11/70</strain>
    </source>
</reference>
<evidence type="ECO:0000256" key="3">
    <source>
        <dbReference type="ARBA" id="ARBA00022490"/>
    </source>
</evidence>
<proteinExistence type="inferred from homology"/>
<dbReference type="SUPFAM" id="SSF52540">
    <property type="entry name" value="P-loop containing nucleoside triphosphate hydrolases"/>
    <property type="match status" value="1"/>
</dbReference>
<dbReference type="InterPro" id="IPR002151">
    <property type="entry name" value="Kinesin_light"/>
</dbReference>
<feature type="domain" description="ORC1/DEAH AAA+ ATPase" evidence="11">
    <location>
        <begin position="446"/>
        <end position="565"/>
    </location>
</feature>
<keyword evidence="4" id="KW-0493">Microtubule</keyword>
<dbReference type="Proteomes" id="UP000612055">
    <property type="component" value="Unassembled WGS sequence"/>
</dbReference>
<evidence type="ECO:0000256" key="6">
    <source>
        <dbReference type="ARBA" id="ARBA00022803"/>
    </source>
</evidence>
<dbReference type="InterPro" id="IPR049945">
    <property type="entry name" value="AAA_22"/>
</dbReference>
<feature type="region of interest" description="Disordered" evidence="10">
    <location>
        <begin position="1"/>
        <end position="46"/>
    </location>
</feature>
<dbReference type="SUPFAM" id="SSF48452">
    <property type="entry name" value="TPR-like"/>
    <property type="match status" value="3"/>
</dbReference>
<dbReference type="OrthoDB" id="568285at2759"/>
<dbReference type="InterPro" id="IPR019734">
    <property type="entry name" value="TPR_rpt"/>
</dbReference>
<dbReference type="GO" id="GO:0005737">
    <property type="term" value="C:cytoplasm"/>
    <property type="evidence" value="ECO:0007669"/>
    <property type="project" value="TreeGrafter"/>
</dbReference>
<keyword evidence="6" id="KW-0802">TPR repeat</keyword>
<comment type="subcellular location">
    <subcellularLocation>
        <location evidence="1">Cytoplasm</location>
        <location evidence="1">Cytoskeleton</location>
    </subcellularLocation>
</comment>
<name>A0A836BU16_9CHLO</name>
<dbReference type="GO" id="GO:0016887">
    <property type="term" value="F:ATP hydrolysis activity"/>
    <property type="evidence" value="ECO:0007669"/>
    <property type="project" value="InterPro"/>
</dbReference>
<dbReference type="Pfam" id="PF13424">
    <property type="entry name" value="TPR_12"/>
    <property type="match status" value="3"/>
</dbReference>
<accession>A0A836BU16</accession>
<dbReference type="Pfam" id="PF13401">
    <property type="entry name" value="AAA_22"/>
    <property type="match status" value="1"/>
</dbReference>
<dbReference type="GO" id="GO:0019894">
    <property type="term" value="F:kinesin binding"/>
    <property type="evidence" value="ECO:0007669"/>
    <property type="project" value="TreeGrafter"/>
</dbReference>
<evidence type="ECO:0000256" key="10">
    <source>
        <dbReference type="SAM" id="MobiDB-lite"/>
    </source>
</evidence>
<keyword evidence="3" id="KW-0963">Cytoplasm</keyword>
<dbReference type="Pfam" id="PF13374">
    <property type="entry name" value="TPR_10"/>
    <property type="match status" value="4"/>
</dbReference>
<evidence type="ECO:0000256" key="1">
    <source>
        <dbReference type="ARBA" id="ARBA00004245"/>
    </source>
</evidence>
<evidence type="ECO:0000256" key="7">
    <source>
        <dbReference type="ARBA" id="ARBA00023054"/>
    </source>
</evidence>
<comment type="caution">
    <text evidence="12">The sequence shown here is derived from an EMBL/GenBank/DDBJ whole genome shotgun (WGS) entry which is preliminary data.</text>
</comment>
<evidence type="ECO:0000256" key="2">
    <source>
        <dbReference type="ARBA" id="ARBA00009622"/>
    </source>
</evidence>
<dbReference type="GO" id="GO:0005874">
    <property type="term" value="C:microtubule"/>
    <property type="evidence" value="ECO:0007669"/>
    <property type="project" value="UniProtKB-KW"/>
</dbReference>
<keyword evidence="8" id="KW-0505">Motor protein</keyword>
<dbReference type="PANTHER" id="PTHR45783">
    <property type="entry name" value="KINESIN LIGHT CHAIN"/>
    <property type="match status" value="1"/>
</dbReference>
<comment type="similarity">
    <text evidence="2">Belongs to the kinesin light chain family.</text>
</comment>
<sequence>MAFRNQAAARVSETGTRSSASSVPATVKEAPPGTARGLPNAGAVGQVTAPSAGAQANRELNANPAQAAAVAAAAGAASSATPAAVAPAPAGGKRLKQTLKAFARQGLDVTLVLVRKLGPSLPSPGAEAANLVLALLTWVDTALVNAADLEDLRDRALAFLDILDAYHGELLKLRLYEQVVLEYIEHLKAIVEYAKQYSSWGLLVQLLKAGSSARALEELAARMGALGEQVMTLVAVDTNARLQEVQDVVEESRNLLLRMAEYKDPLAAAREFVEQHGGLEAVQRAGELDTVVAKLPISHQVVIKMVRVQVSSLLQMLLDNGPHQQIPHPDLRLFWVKQFGPVEQVPWYSFWDKFPSKLNGTLRDDAQVEGLCALLAEEGRREALQRAVERSDRDTLSVWELRKSFNETDGLLTQVCRLLDGQGLPPPPPHYAGREAEAEALVTVLQQRSILLHGPGGMGKSSLAADVATRMLHAGAVASRALWVDLREAWSAEEVEARFCAALGLQLEESDNAPTIVAAVRRLAAKDGGDGGPASAGAVAVVMVVDNAEDALLQPEAVEALRGLLGKVLFEAPTVRLLVTSRKPLGEGLGLEERRVGAISPEAATQVLQKAVAGLSHAEAADGAKACHGVPLVLSLAAGILAASKLTLLEDLHSIRAAARSADEDAASNVVRLALGCCGEPLKQAAARLAVFPSAFDGKSAATVLGAPVKGDGPTPEAALDALLKRGLLQRADGQQYVMHTIVRQQAAELGAAQGAALRREAEGRYVTLMLGLLRSWSARFKTANVWRLALAAARDQQADLGRLYGLLQGLTPEHGLDVAAVALELTGQVADLLAALGLVRQMQGPCEALLAQLEPAGPGAAELPPDVEKAVASVLYMLGVVHLTDGRYADAEAATQRSLDLRRHALGPEHRDTIASMSSLAGCHEARGHLPHEAEHCYRQALELRQRILGPEDPDTIASMGDLAGFLKIRGQYAEAEPRFRLALELGQRVLGPDHPNTIACTKNLANCLQARGRYAEAEPLYHRALELAERVLGPEHPDTVICINNLAGCIYARGRYEEAEPRYRQALELRQRILGPEHPDTITSMNNLAGCLQAQGSPAQLAQAEQLYSRALALRRRPEILGPEHPDTITSMNNLAGCLQAQGRFPEAESLYRDALVLRARPDILGPEHPDTITSMNNLAGCLQAQGTEARLQQAEQLYSQALALRERPDILGPEHPDTITSMNNLAGCLQAQDTPAQLERAEDLYSRALVLRRRPDILGPEHPDTIISMNNLAGCKQARGNHEQAAELYREALVLRQRVQAQGQNV</sequence>
<dbReference type="SMART" id="SM00028">
    <property type="entry name" value="TPR"/>
    <property type="match status" value="9"/>
</dbReference>
<keyword evidence="13" id="KW-1185">Reference proteome</keyword>
<dbReference type="PRINTS" id="PR00381">
    <property type="entry name" value="KINESINLIGHT"/>
</dbReference>
<dbReference type="InterPro" id="IPR011990">
    <property type="entry name" value="TPR-like_helical_dom_sf"/>
</dbReference>
<dbReference type="PANTHER" id="PTHR45783:SF3">
    <property type="entry name" value="KINESIN LIGHT CHAIN"/>
    <property type="match status" value="1"/>
</dbReference>
<evidence type="ECO:0000313" key="13">
    <source>
        <dbReference type="Proteomes" id="UP000612055"/>
    </source>
</evidence>
<organism evidence="12 13">
    <name type="scientific">Edaphochlamys debaryana</name>
    <dbReference type="NCBI Taxonomy" id="47281"/>
    <lineage>
        <taxon>Eukaryota</taxon>
        <taxon>Viridiplantae</taxon>
        <taxon>Chlorophyta</taxon>
        <taxon>core chlorophytes</taxon>
        <taxon>Chlorophyceae</taxon>
        <taxon>CS clade</taxon>
        <taxon>Chlamydomonadales</taxon>
        <taxon>Chlamydomonadales incertae sedis</taxon>
        <taxon>Edaphochlamys</taxon>
    </lineage>
</organism>
<dbReference type="GO" id="GO:0007018">
    <property type="term" value="P:microtubule-based movement"/>
    <property type="evidence" value="ECO:0007669"/>
    <property type="project" value="TreeGrafter"/>
</dbReference>
<dbReference type="EMBL" id="JAEHOE010000097">
    <property type="protein sequence ID" value="KAG2487434.1"/>
    <property type="molecule type" value="Genomic_DNA"/>
</dbReference>
<protein>
    <recommendedName>
        <fullName evidence="11">ORC1/DEAH AAA+ ATPase domain-containing protein</fullName>
    </recommendedName>
</protein>
<keyword evidence="9" id="KW-0206">Cytoskeleton</keyword>
<keyword evidence="7" id="KW-0175">Coiled coil</keyword>
<dbReference type="GO" id="GO:0005871">
    <property type="term" value="C:kinesin complex"/>
    <property type="evidence" value="ECO:0007669"/>
    <property type="project" value="InterPro"/>
</dbReference>
<gene>
    <name evidence="12" type="ORF">HYH03_014001</name>
</gene>
<feature type="compositionally biased region" description="Polar residues" evidence="10">
    <location>
        <begin position="13"/>
        <end position="24"/>
    </location>
</feature>
<dbReference type="InterPro" id="IPR027417">
    <property type="entry name" value="P-loop_NTPase"/>
</dbReference>
<evidence type="ECO:0000256" key="5">
    <source>
        <dbReference type="ARBA" id="ARBA00022737"/>
    </source>
</evidence>
<evidence type="ECO:0000256" key="4">
    <source>
        <dbReference type="ARBA" id="ARBA00022701"/>
    </source>
</evidence>
<evidence type="ECO:0000256" key="8">
    <source>
        <dbReference type="ARBA" id="ARBA00023175"/>
    </source>
</evidence>
<keyword evidence="5" id="KW-0677">Repeat</keyword>
<evidence type="ECO:0000256" key="9">
    <source>
        <dbReference type="ARBA" id="ARBA00023212"/>
    </source>
</evidence>
<dbReference type="Gene3D" id="3.40.50.300">
    <property type="entry name" value="P-loop containing nucleotide triphosphate hydrolases"/>
    <property type="match status" value="1"/>
</dbReference>